<dbReference type="InterPro" id="IPR056091">
    <property type="entry name" value="DUF7674"/>
</dbReference>
<proteinExistence type="predicted"/>
<gene>
    <name evidence="2" type="ORF">PQO05_18710</name>
</gene>
<protein>
    <recommendedName>
        <fullName evidence="1">DUF7674 domain-containing protein</fullName>
    </recommendedName>
</protein>
<keyword evidence="3" id="KW-1185">Reference proteome</keyword>
<dbReference type="RefSeq" id="WP_273628963.1">
    <property type="nucleotide sequence ID" value="NZ_CP117167.1"/>
</dbReference>
<dbReference type="Proteomes" id="UP001216139">
    <property type="component" value="Chromosome"/>
</dbReference>
<dbReference type="Pfam" id="PF24722">
    <property type="entry name" value="DUF7674"/>
    <property type="match status" value="1"/>
</dbReference>
<sequence length="128" mass="14461">MNAESFVFQLITEFPELKEDILDEELTSLQIMSFRAFTQKAIDVNDLELVKRCLTFVDGVLDAVDPEINNSLYLSYLGKLNFKNNSHALNLLPVKLSKAISELNKAYAESSKNDQANNFIKNLDKGQS</sequence>
<accession>A0ABY7T311</accession>
<organism evidence="2 3">
    <name type="scientific">Mucilaginibacter jinjuensis</name>
    <dbReference type="NCBI Taxonomy" id="1176721"/>
    <lineage>
        <taxon>Bacteria</taxon>
        <taxon>Pseudomonadati</taxon>
        <taxon>Bacteroidota</taxon>
        <taxon>Sphingobacteriia</taxon>
        <taxon>Sphingobacteriales</taxon>
        <taxon>Sphingobacteriaceae</taxon>
        <taxon>Mucilaginibacter</taxon>
    </lineage>
</organism>
<evidence type="ECO:0000313" key="2">
    <source>
        <dbReference type="EMBL" id="WCT10771.1"/>
    </source>
</evidence>
<dbReference type="EMBL" id="CP117167">
    <property type="protein sequence ID" value="WCT10771.1"/>
    <property type="molecule type" value="Genomic_DNA"/>
</dbReference>
<reference evidence="2 3" key="1">
    <citation type="submission" date="2023-02" db="EMBL/GenBank/DDBJ databases">
        <title>Genome sequence of Mucilaginibacter jinjuensis strain KACC 16571.</title>
        <authorList>
            <person name="Kim S."/>
            <person name="Heo J."/>
            <person name="Kwon S.-W."/>
        </authorList>
    </citation>
    <scope>NUCLEOTIDE SEQUENCE [LARGE SCALE GENOMIC DNA]</scope>
    <source>
        <strain evidence="2 3">KACC 16571</strain>
    </source>
</reference>
<feature type="domain" description="DUF7674" evidence="1">
    <location>
        <begin position="9"/>
        <end position="102"/>
    </location>
</feature>
<name>A0ABY7T311_9SPHI</name>
<evidence type="ECO:0000313" key="3">
    <source>
        <dbReference type="Proteomes" id="UP001216139"/>
    </source>
</evidence>
<evidence type="ECO:0000259" key="1">
    <source>
        <dbReference type="Pfam" id="PF24722"/>
    </source>
</evidence>